<protein>
    <submittedName>
        <fullName evidence="2">Short-chain dehydrogenase/reductase SDR</fullName>
    </submittedName>
</protein>
<dbReference type="OrthoDB" id="9788235at2"/>
<dbReference type="Pfam" id="PF13561">
    <property type="entry name" value="adh_short_C2"/>
    <property type="match status" value="1"/>
</dbReference>
<dbReference type="PANTHER" id="PTHR42760:SF40">
    <property type="entry name" value="3-OXOACYL-[ACYL-CARRIER-PROTEIN] REDUCTASE, CHLOROPLASTIC"/>
    <property type="match status" value="1"/>
</dbReference>
<dbReference type="SUPFAM" id="SSF51735">
    <property type="entry name" value="NAD(P)-binding Rossmann-fold domains"/>
    <property type="match status" value="1"/>
</dbReference>
<dbReference type="InterPro" id="IPR002347">
    <property type="entry name" value="SDR_fam"/>
</dbReference>
<comment type="similarity">
    <text evidence="1">Belongs to the short-chain dehydrogenases/reductases (SDR) family.</text>
</comment>
<dbReference type="KEGG" id="camu:CA2015_0033"/>
<evidence type="ECO:0000256" key="1">
    <source>
        <dbReference type="ARBA" id="ARBA00006484"/>
    </source>
</evidence>
<dbReference type="Gene3D" id="3.40.50.720">
    <property type="entry name" value="NAD(P)-binding Rossmann-like Domain"/>
    <property type="match status" value="1"/>
</dbReference>
<name>A0A0H4P562_9BACT</name>
<proteinExistence type="inferred from homology"/>
<dbReference type="EMBL" id="CP012040">
    <property type="protein sequence ID" value="AKP49521.1"/>
    <property type="molecule type" value="Genomic_DNA"/>
</dbReference>
<dbReference type="GO" id="GO:0030497">
    <property type="term" value="P:fatty acid elongation"/>
    <property type="evidence" value="ECO:0007669"/>
    <property type="project" value="TreeGrafter"/>
</dbReference>
<dbReference type="PRINTS" id="PR00081">
    <property type="entry name" value="GDHRDH"/>
</dbReference>
<dbReference type="PANTHER" id="PTHR42760">
    <property type="entry name" value="SHORT-CHAIN DEHYDROGENASES/REDUCTASES FAMILY MEMBER"/>
    <property type="match status" value="1"/>
</dbReference>
<gene>
    <name evidence="2" type="ORF">CA2015_0033</name>
</gene>
<evidence type="ECO:0000313" key="3">
    <source>
        <dbReference type="Proteomes" id="UP000036520"/>
    </source>
</evidence>
<keyword evidence="3" id="KW-1185">Reference proteome</keyword>
<accession>A0A0H4P562</accession>
<dbReference type="AlphaFoldDB" id="A0A0H4P562"/>
<dbReference type="Proteomes" id="UP000036520">
    <property type="component" value="Chromosome"/>
</dbReference>
<dbReference type="InterPro" id="IPR036291">
    <property type="entry name" value="NAD(P)-bd_dom_sf"/>
</dbReference>
<evidence type="ECO:0000313" key="2">
    <source>
        <dbReference type="EMBL" id="AKP49521.1"/>
    </source>
</evidence>
<dbReference type="STRING" id="320787.CA2015_0033"/>
<dbReference type="RefSeq" id="WP_048640059.1">
    <property type="nucleotide sequence ID" value="NZ_CAXBGM010000121.1"/>
</dbReference>
<organism evidence="2 3">
    <name type="scientific">Cyclobacterium amurskyense</name>
    <dbReference type="NCBI Taxonomy" id="320787"/>
    <lineage>
        <taxon>Bacteria</taxon>
        <taxon>Pseudomonadati</taxon>
        <taxon>Bacteroidota</taxon>
        <taxon>Cytophagia</taxon>
        <taxon>Cytophagales</taxon>
        <taxon>Cyclobacteriaceae</taxon>
        <taxon>Cyclobacterium</taxon>
    </lineage>
</organism>
<dbReference type="GO" id="GO:0016616">
    <property type="term" value="F:oxidoreductase activity, acting on the CH-OH group of donors, NAD or NADP as acceptor"/>
    <property type="evidence" value="ECO:0007669"/>
    <property type="project" value="TreeGrafter"/>
</dbReference>
<sequence length="268" mass="28709">MPDPNIYSAIKSPFSLEGKTIWVAGGAGYLGQAVVRLLCAQGARILCIDKEDRAFAFADEAKLGPLLQPSRFDLADTEAIGGFVQENCKQLGIPDGMVNMAYAASGKSFDALEGADFDQANHAGITATFIFAKAVGDKMLEKSSGSLLLFGSMYGIQAPDKNMYEPPMLPNPIEYGVGKAGIIQMTKYLAMQFGAKNIRCNSISPGPFPNEKVQEDYPGFVKKLEQKTFLGRLGEANEVAGAVAFLLSDASTYITGHNLVVDGGWTAW</sequence>
<reference evidence="2 3" key="1">
    <citation type="submission" date="2015-07" db="EMBL/GenBank/DDBJ databases">
        <authorList>
            <person name="Kim K.M."/>
        </authorList>
    </citation>
    <scope>NUCLEOTIDE SEQUENCE [LARGE SCALE GENOMIC DNA]</scope>
    <source>
        <strain evidence="2 3">KCTC 12363</strain>
    </source>
</reference>